<name>A0ABV6FIJ7_9BURK</name>
<evidence type="ECO:0008006" key="3">
    <source>
        <dbReference type="Google" id="ProtNLM"/>
    </source>
</evidence>
<dbReference type="RefSeq" id="WP_379680393.1">
    <property type="nucleotide sequence ID" value="NZ_JBHLWP010000013.1"/>
</dbReference>
<proteinExistence type="predicted"/>
<protein>
    <recommendedName>
        <fullName evidence="3">DUF695 domain-containing protein</fullName>
    </recommendedName>
</protein>
<evidence type="ECO:0000313" key="1">
    <source>
        <dbReference type="EMBL" id="MFC0253357.1"/>
    </source>
</evidence>
<evidence type="ECO:0000313" key="2">
    <source>
        <dbReference type="Proteomes" id="UP001589773"/>
    </source>
</evidence>
<comment type="caution">
    <text evidence="1">The sequence shown here is derived from an EMBL/GenBank/DDBJ whole genome shotgun (WGS) entry which is preliminary data.</text>
</comment>
<keyword evidence="2" id="KW-1185">Reference proteome</keyword>
<dbReference type="Proteomes" id="UP001589773">
    <property type="component" value="Unassembled WGS sequence"/>
</dbReference>
<sequence>MSYDLMVFSPEAAPSDRNAFLDWYDAQTDDEETHAGDDPGITAPALAQLYKDIIASFPAMNGPFASDELPDDESSLADYSIGPHHIYITFSWDKAEQAYSALHRLAAKHKVGFFDVSSDTGAVWLPANDGGLTIAHEEPL</sequence>
<organism evidence="1 2">
    <name type="scientific">Massilia consociata</name>
    <dbReference type="NCBI Taxonomy" id="760117"/>
    <lineage>
        <taxon>Bacteria</taxon>
        <taxon>Pseudomonadati</taxon>
        <taxon>Pseudomonadota</taxon>
        <taxon>Betaproteobacteria</taxon>
        <taxon>Burkholderiales</taxon>
        <taxon>Oxalobacteraceae</taxon>
        <taxon>Telluria group</taxon>
        <taxon>Massilia</taxon>
    </lineage>
</organism>
<accession>A0ABV6FIJ7</accession>
<dbReference type="EMBL" id="JBHLWP010000013">
    <property type="protein sequence ID" value="MFC0253357.1"/>
    <property type="molecule type" value="Genomic_DNA"/>
</dbReference>
<reference evidence="1 2" key="1">
    <citation type="submission" date="2024-09" db="EMBL/GenBank/DDBJ databases">
        <authorList>
            <person name="Sun Q."/>
            <person name="Mori K."/>
        </authorList>
    </citation>
    <scope>NUCLEOTIDE SEQUENCE [LARGE SCALE GENOMIC DNA]</scope>
    <source>
        <strain evidence="1 2">CCM 7792</strain>
    </source>
</reference>
<gene>
    <name evidence="1" type="ORF">ACFFJK_15770</name>
</gene>